<comment type="similarity">
    <text evidence="1">Belongs to the SorC transcriptional regulatory family.</text>
</comment>
<dbReference type="Pfam" id="PF04545">
    <property type="entry name" value="Sigma70_r4"/>
    <property type="match status" value="1"/>
</dbReference>
<dbReference type="PANTHER" id="PTHR34294">
    <property type="entry name" value="TRANSCRIPTIONAL REGULATOR-RELATED"/>
    <property type="match status" value="1"/>
</dbReference>
<dbReference type="InterPro" id="IPR013324">
    <property type="entry name" value="RNA_pol_sigma_r3/r4-like"/>
</dbReference>
<dbReference type="InterPro" id="IPR007630">
    <property type="entry name" value="RNA_pol_sigma70_r4"/>
</dbReference>
<dbReference type="InterPro" id="IPR037171">
    <property type="entry name" value="NagB/RpiA_transferase-like"/>
</dbReference>
<dbReference type="Gene3D" id="1.10.10.60">
    <property type="entry name" value="Homeodomain-like"/>
    <property type="match status" value="1"/>
</dbReference>
<dbReference type="InterPro" id="IPR051054">
    <property type="entry name" value="SorC_transcr_regulators"/>
</dbReference>
<name>A0A081BK86_9LACO</name>
<proteinExistence type="inferred from homology"/>
<dbReference type="STRING" id="1291743.LOSG293_310050"/>
<reference evidence="7" key="1">
    <citation type="journal article" date="2014" name="Genome Announc.">
        <title>Draft Genome Sequence of Lactobacillus oryzae Strain SG293T.</title>
        <authorList>
            <person name="Tanizawa Y."/>
            <person name="Fujisawa T."/>
            <person name="Mochizuki T."/>
            <person name="Kaminuma E."/>
            <person name="Nakamura Y."/>
            <person name="Tohno M."/>
        </authorList>
    </citation>
    <scope>NUCLEOTIDE SEQUENCE [LARGE SCALE GENOMIC DNA]</scope>
    <source>
        <strain evidence="7">SG293</strain>
    </source>
</reference>
<evidence type="ECO:0000313" key="7">
    <source>
        <dbReference type="EMBL" id="GAK48454.1"/>
    </source>
</evidence>
<keyword evidence="4" id="KW-0804">Transcription</keyword>
<accession>A0A081BK86</accession>
<dbReference type="GO" id="GO:0030246">
    <property type="term" value="F:carbohydrate binding"/>
    <property type="evidence" value="ECO:0007669"/>
    <property type="project" value="InterPro"/>
</dbReference>
<evidence type="ECO:0000259" key="5">
    <source>
        <dbReference type="Pfam" id="PF04198"/>
    </source>
</evidence>
<organism evidence="7 8">
    <name type="scientific">Secundilactobacillus oryzae JCM 18671</name>
    <dbReference type="NCBI Taxonomy" id="1291743"/>
    <lineage>
        <taxon>Bacteria</taxon>
        <taxon>Bacillati</taxon>
        <taxon>Bacillota</taxon>
        <taxon>Bacilli</taxon>
        <taxon>Lactobacillales</taxon>
        <taxon>Lactobacillaceae</taxon>
        <taxon>Secundilactobacillus</taxon>
    </lineage>
</organism>
<evidence type="ECO:0000313" key="8">
    <source>
        <dbReference type="Proteomes" id="UP000028700"/>
    </source>
</evidence>
<dbReference type="Gene3D" id="3.40.50.1360">
    <property type="match status" value="1"/>
</dbReference>
<dbReference type="PANTHER" id="PTHR34294:SF1">
    <property type="entry name" value="TRANSCRIPTIONAL REGULATOR LSRR"/>
    <property type="match status" value="1"/>
</dbReference>
<dbReference type="GO" id="GO:0003700">
    <property type="term" value="F:DNA-binding transcription factor activity"/>
    <property type="evidence" value="ECO:0007669"/>
    <property type="project" value="InterPro"/>
</dbReference>
<dbReference type="GO" id="GO:0003677">
    <property type="term" value="F:DNA binding"/>
    <property type="evidence" value="ECO:0007669"/>
    <property type="project" value="UniProtKB-KW"/>
</dbReference>
<evidence type="ECO:0000256" key="3">
    <source>
        <dbReference type="ARBA" id="ARBA00023125"/>
    </source>
</evidence>
<sequence length="314" mass="34875">MSESKQARFEHGLQVAKLYYEQNLSQSEIAAALSISRPTVSRLLQFARENGIVKIQINDLLMDVSTLAKKLKKKYGLEVHVVPTQGLVMKERLSAVGQAAAQYIEEIAKPQDIIGIGWGRTIFEVGTHLSEVALPGVTVVQMKGGVSYSEQPTYAFDAINAFAHAFQTYPQYLPLPVIFDNLQTKQLVEKERHIQQVIDLSARANIAIYSVGTVRDTALIFQLGYLTDEEIARIQKNAVGDLFSRFIDANGNIVDPEINSRTIAIPLENLKSKEHSILVVNGDEKVESTHAALEGNYPNCLIIDQHAAQKLLEY</sequence>
<gene>
    <name evidence="7" type="primary">deoR</name>
    <name evidence="7" type="ORF">LOSG293_310050</name>
</gene>
<dbReference type="Proteomes" id="UP000028700">
    <property type="component" value="Unassembled WGS sequence"/>
</dbReference>
<feature type="domain" description="Sugar-binding" evidence="5">
    <location>
        <begin position="65"/>
        <end position="313"/>
    </location>
</feature>
<dbReference type="AlphaFoldDB" id="A0A081BK86"/>
<keyword evidence="8" id="KW-1185">Reference proteome</keyword>
<evidence type="ECO:0000256" key="1">
    <source>
        <dbReference type="ARBA" id="ARBA00010466"/>
    </source>
</evidence>
<dbReference type="EMBL" id="BBJM01000031">
    <property type="protein sequence ID" value="GAK48454.1"/>
    <property type="molecule type" value="Genomic_DNA"/>
</dbReference>
<protein>
    <submittedName>
        <fullName evidence="7">DeoR family transcriptional regulator</fullName>
    </submittedName>
</protein>
<dbReference type="Pfam" id="PF04198">
    <property type="entry name" value="Sugar-bind"/>
    <property type="match status" value="1"/>
</dbReference>
<dbReference type="SUPFAM" id="SSF100950">
    <property type="entry name" value="NagB/RpiA/CoA transferase-like"/>
    <property type="match status" value="1"/>
</dbReference>
<dbReference type="eggNOG" id="COG2390">
    <property type="taxonomic scope" value="Bacteria"/>
</dbReference>
<comment type="caution">
    <text evidence="7">The sequence shown here is derived from an EMBL/GenBank/DDBJ whole genome shotgun (WGS) entry which is preliminary data.</text>
</comment>
<dbReference type="RefSeq" id="WP_034529076.1">
    <property type="nucleotide sequence ID" value="NZ_BBAZ01000030.1"/>
</dbReference>
<dbReference type="GO" id="GO:0006352">
    <property type="term" value="P:DNA-templated transcription initiation"/>
    <property type="evidence" value="ECO:0007669"/>
    <property type="project" value="InterPro"/>
</dbReference>
<evidence type="ECO:0000256" key="2">
    <source>
        <dbReference type="ARBA" id="ARBA00023015"/>
    </source>
</evidence>
<dbReference type="SUPFAM" id="SSF88659">
    <property type="entry name" value="Sigma3 and sigma4 domains of RNA polymerase sigma factors"/>
    <property type="match status" value="1"/>
</dbReference>
<dbReference type="InterPro" id="IPR007324">
    <property type="entry name" value="Sugar-bd_dom_put"/>
</dbReference>
<keyword evidence="2" id="KW-0805">Transcription regulation</keyword>
<feature type="domain" description="RNA polymerase sigma-70 region 4" evidence="6">
    <location>
        <begin position="16"/>
        <end position="48"/>
    </location>
</feature>
<keyword evidence="3" id="KW-0238">DNA-binding</keyword>
<evidence type="ECO:0000256" key="4">
    <source>
        <dbReference type="ARBA" id="ARBA00023163"/>
    </source>
</evidence>
<evidence type="ECO:0000259" key="6">
    <source>
        <dbReference type="Pfam" id="PF04545"/>
    </source>
</evidence>